<dbReference type="InterPro" id="IPR011205">
    <property type="entry name" value="UCP015417_vWA"/>
</dbReference>
<dbReference type="EMBL" id="MN740165">
    <property type="protein sequence ID" value="QHT91477.1"/>
    <property type="molecule type" value="Genomic_DNA"/>
</dbReference>
<organism evidence="2">
    <name type="scientific">viral metagenome</name>
    <dbReference type="NCBI Taxonomy" id="1070528"/>
    <lineage>
        <taxon>unclassified sequences</taxon>
        <taxon>metagenomes</taxon>
        <taxon>organismal metagenomes</taxon>
    </lineage>
</organism>
<accession>A0A6C0IHS1</accession>
<protein>
    <recommendedName>
        <fullName evidence="1">DUF7788 domain-containing protein</fullName>
    </recommendedName>
</protein>
<dbReference type="PANTHER" id="PTHR31373:SF27">
    <property type="entry name" value="TROVE DOMAIN-CONTAINING PROTEIN"/>
    <property type="match status" value="1"/>
</dbReference>
<dbReference type="PANTHER" id="PTHR31373">
    <property type="entry name" value="OS06G0652100 PROTEIN"/>
    <property type="match status" value="1"/>
</dbReference>
<feature type="domain" description="DUF7788" evidence="1">
    <location>
        <begin position="305"/>
        <end position="509"/>
    </location>
</feature>
<evidence type="ECO:0000259" key="1">
    <source>
        <dbReference type="Pfam" id="PF25043"/>
    </source>
</evidence>
<sequence>MEGVKGSDIYTHDQVDSRVVLSTLLVRGCNQITIENKFNKVVKDGHLIDAILIAFMTRNIRGGKGERDLFFYMYLRLFYSNKDLASFLLELIPHYGSWRDIFDLLKYQPLFKESIIDLVKKQFEKDEKNMAEGKPVSLLAKWIPRERNQYGKEFAYALSTKSPVQARYPDSRKRISSLNKYLNTTEIAMCGNTWDKIVPSSVPGRCMKLHTKAFLNLKLEGNELRKPDDEIRKKCRENFQDYYASTASHKLLAKGSDTLYPHEIVNKVEESFSSSSTNQDERNMLIGVWDAFVRKAKEQGGLGRSIAMCDFSGSMNGLPLEVSRALGLLISEVTIDAFKNTLLTFDSNPKLVKIPEYCDIFQKVQWLKENSNYGQGLSTDFQKAMELILENLLKERVPVGEEPENLIVLTDMGFDAACGSNQQSSYTGNSYKYNVKTQPWQTHIEMIRENFKTLGETMWGEGKGYKVPRIVIWNLSNHCQDIHSKSSEEGVVMLSGWSPTLFKVLMAKGLEIQTPLTALRYLLDDPMYDLVREKISLYLKDGNLLKE</sequence>
<dbReference type="InterPro" id="IPR036465">
    <property type="entry name" value="vWFA_dom_sf"/>
</dbReference>
<dbReference type="CDD" id="cd00198">
    <property type="entry name" value="vWFA"/>
    <property type="match status" value="1"/>
</dbReference>
<dbReference type="AlphaFoldDB" id="A0A6C0IHS1"/>
<evidence type="ECO:0000313" key="2">
    <source>
        <dbReference type="EMBL" id="QHT91477.1"/>
    </source>
</evidence>
<dbReference type="Pfam" id="PF25043">
    <property type="entry name" value="DUF7788"/>
    <property type="match status" value="1"/>
</dbReference>
<proteinExistence type="predicted"/>
<reference evidence="2" key="1">
    <citation type="journal article" date="2020" name="Nature">
        <title>Giant virus diversity and host interactions through global metagenomics.</title>
        <authorList>
            <person name="Schulz F."/>
            <person name="Roux S."/>
            <person name="Paez-Espino D."/>
            <person name="Jungbluth S."/>
            <person name="Walsh D.A."/>
            <person name="Denef V.J."/>
            <person name="McMahon K.D."/>
            <person name="Konstantinidis K.T."/>
            <person name="Eloe-Fadrosh E.A."/>
            <person name="Kyrpides N.C."/>
            <person name="Woyke T."/>
        </authorList>
    </citation>
    <scope>NUCLEOTIDE SEQUENCE</scope>
    <source>
        <strain evidence="2">GVMAG-M-3300023184-77</strain>
    </source>
</reference>
<dbReference type="InterPro" id="IPR056690">
    <property type="entry name" value="DUF7788"/>
</dbReference>
<name>A0A6C0IHS1_9ZZZZ</name>
<dbReference type="Gene3D" id="3.40.50.410">
    <property type="entry name" value="von Willebrand factor, type A domain"/>
    <property type="match status" value="1"/>
</dbReference>